<dbReference type="InterPro" id="IPR051050">
    <property type="entry name" value="Lipid_II_flippase_MurJ/MviN"/>
</dbReference>
<keyword evidence="10" id="KW-1185">Reference proteome</keyword>
<name>A0A401Z115_9ACTN</name>
<organism evidence="9 10">
    <name type="scientific">Embleya hyalina</name>
    <dbReference type="NCBI Taxonomy" id="516124"/>
    <lineage>
        <taxon>Bacteria</taxon>
        <taxon>Bacillati</taxon>
        <taxon>Actinomycetota</taxon>
        <taxon>Actinomycetes</taxon>
        <taxon>Kitasatosporales</taxon>
        <taxon>Streptomycetaceae</taxon>
        <taxon>Embleya</taxon>
    </lineage>
</organism>
<dbReference type="GO" id="GO:0009252">
    <property type="term" value="P:peptidoglycan biosynthetic process"/>
    <property type="evidence" value="ECO:0007669"/>
    <property type="project" value="UniProtKB-KW"/>
</dbReference>
<dbReference type="OrthoDB" id="4350032at2"/>
<evidence type="ECO:0000313" key="9">
    <source>
        <dbReference type="EMBL" id="GCE00456.1"/>
    </source>
</evidence>
<dbReference type="EMBL" id="BIFH01000039">
    <property type="protein sequence ID" value="GCE00456.1"/>
    <property type="molecule type" value="Genomic_DNA"/>
</dbReference>
<dbReference type="InterPro" id="IPR004268">
    <property type="entry name" value="MurJ"/>
</dbReference>
<feature type="transmembrane region" description="Helical" evidence="8">
    <location>
        <begin position="147"/>
        <end position="171"/>
    </location>
</feature>
<evidence type="ECO:0000256" key="6">
    <source>
        <dbReference type="ARBA" id="ARBA00022989"/>
    </source>
</evidence>
<keyword evidence="7 8" id="KW-0472">Membrane</keyword>
<dbReference type="GO" id="GO:0008360">
    <property type="term" value="P:regulation of cell shape"/>
    <property type="evidence" value="ECO:0007669"/>
    <property type="project" value="UniProtKB-KW"/>
</dbReference>
<feature type="transmembrane region" description="Helical" evidence="8">
    <location>
        <begin position="219"/>
        <end position="240"/>
    </location>
</feature>
<keyword evidence="3 8" id="KW-0812">Transmembrane</keyword>
<gene>
    <name evidence="9" type="ORF">EHYA_08181</name>
</gene>
<dbReference type="Proteomes" id="UP000286931">
    <property type="component" value="Unassembled WGS sequence"/>
</dbReference>
<evidence type="ECO:0000256" key="1">
    <source>
        <dbReference type="ARBA" id="ARBA00004651"/>
    </source>
</evidence>
<comment type="caution">
    <text evidence="9">The sequence shown here is derived from an EMBL/GenBank/DDBJ whole genome shotgun (WGS) entry which is preliminary data.</text>
</comment>
<sequence>MTAPPDGDVPTAAGSGATRVVRGLAGAAALMGLVTVFARLAGFGRQLVFSGTVGDTGLGTVYSTVNSVPNIVFEIVAGGALASVVVPVLAGPVARGAREDAGRIASALLTWVVLVLTPIVLLGALLARPITEVLLAGKADEPGAADVAARMLLVFLPQVLLYGVAVVAGGILQAHRRFLAGTLAPLVSSLVVAGTYLLFANRYDVDLDDLAHLPRGAESTLSLGTTAGVLALALVTVVPLRSTGLRLRPTLRFPDGVGRRVRTLALAGVATLVAQQAATVAVILLANGRGTHGSLVVYQTTWMVYLLPYAVLAVPIATAAFPRLSAHAHDGATDAFADAVAATTRTVLLVGAAGTTLLLAAAAPVGRFFALFMAGSTEPEQMAWALAAFAPGLIGYALVAHLGRVLNASGHGRAAAGCVVVGWCVVVVADVILAYVLPARWTVAALGLGNSIGMTVAGLLLAYPVARTAGPRALPVRAMGRAAIAAVAGAAAGGLVGFGVSRALGTGGIVFTLIIATVAAIVGTLVFAGVVLATVGEAVQAALPGRRTAETEGEQRRGHDD</sequence>
<feature type="transmembrane region" description="Helical" evidence="8">
    <location>
        <begin position="347"/>
        <end position="370"/>
    </location>
</feature>
<feature type="transmembrane region" description="Helical" evidence="8">
    <location>
        <begin position="478"/>
        <end position="498"/>
    </location>
</feature>
<feature type="transmembrane region" description="Helical" evidence="8">
    <location>
        <begin position="106"/>
        <end position="127"/>
    </location>
</feature>
<protein>
    <submittedName>
        <fullName evidence="9">Membrane protein</fullName>
    </submittedName>
</protein>
<comment type="subcellular location">
    <subcellularLocation>
        <location evidence="1">Cell membrane</location>
        <topology evidence="1">Multi-pass membrane protein</topology>
    </subcellularLocation>
</comment>
<feature type="transmembrane region" description="Helical" evidence="8">
    <location>
        <begin position="414"/>
        <end position="437"/>
    </location>
</feature>
<dbReference type="GO" id="GO:0015648">
    <property type="term" value="F:lipid-linked peptidoglycan transporter activity"/>
    <property type="evidence" value="ECO:0007669"/>
    <property type="project" value="TreeGrafter"/>
</dbReference>
<dbReference type="RefSeq" id="WP_160161734.1">
    <property type="nucleotide sequence ID" value="NZ_BIFH01000039.1"/>
</dbReference>
<feature type="transmembrane region" description="Helical" evidence="8">
    <location>
        <begin position="20"/>
        <end position="40"/>
    </location>
</feature>
<evidence type="ECO:0000256" key="2">
    <source>
        <dbReference type="ARBA" id="ARBA00022475"/>
    </source>
</evidence>
<feature type="transmembrane region" description="Helical" evidence="8">
    <location>
        <begin position="178"/>
        <end position="199"/>
    </location>
</feature>
<keyword evidence="6 8" id="KW-1133">Transmembrane helix</keyword>
<proteinExistence type="predicted"/>
<feature type="transmembrane region" description="Helical" evidence="8">
    <location>
        <begin position="306"/>
        <end position="326"/>
    </location>
</feature>
<evidence type="ECO:0000256" key="3">
    <source>
        <dbReference type="ARBA" id="ARBA00022692"/>
    </source>
</evidence>
<dbReference type="GO" id="GO:0034204">
    <property type="term" value="P:lipid translocation"/>
    <property type="evidence" value="ECO:0007669"/>
    <property type="project" value="TreeGrafter"/>
</dbReference>
<dbReference type="PANTHER" id="PTHR47019">
    <property type="entry name" value="LIPID II FLIPPASE MURJ"/>
    <property type="match status" value="1"/>
</dbReference>
<feature type="transmembrane region" description="Helical" evidence="8">
    <location>
        <begin position="382"/>
        <end position="402"/>
    </location>
</feature>
<evidence type="ECO:0000256" key="7">
    <source>
        <dbReference type="ARBA" id="ARBA00023136"/>
    </source>
</evidence>
<dbReference type="GO" id="GO:0005886">
    <property type="term" value="C:plasma membrane"/>
    <property type="evidence" value="ECO:0007669"/>
    <property type="project" value="UniProtKB-SubCell"/>
</dbReference>
<dbReference type="AlphaFoldDB" id="A0A401Z115"/>
<feature type="transmembrane region" description="Helical" evidence="8">
    <location>
        <begin position="71"/>
        <end position="94"/>
    </location>
</feature>
<keyword evidence="5" id="KW-0573">Peptidoglycan synthesis</keyword>
<evidence type="ECO:0000313" key="10">
    <source>
        <dbReference type="Proteomes" id="UP000286931"/>
    </source>
</evidence>
<evidence type="ECO:0000256" key="5">
    <source>
        <dbReference type="ARBA" id="ARBA00022984"/>
    </source>
</evidence>
<feature type="transmembrane region" description="Helical" evidence="8">
    <location>
        <begin position="510"/>
        <end position="536"/>
    </location>
</feature>
<dbReference type="Pfam" id="PF03023">
    <property type="entry name" value="MurJ"/>
    <property type="match status" value="1"/>
</dbReference>
<keyword evidence="2" id="KW-1003">Cell membrane</keyword>
<feature type="transmembrane region" description="Helical" evidence="8">
    <location>
        <begin position="443"/>
        <end position="466"/>
    </location>
</feature>
<dbReference type="PRINTS" id="PR01806">
    <property type="entry name" value="VIRFACTRMVIN"/>
</dbReference>
<feature type="transmembrane region" description="Helical" evidence="8">
    <location>
        <begin position="261"/>
        <end position="286"/>
    </location>
</feature>
<dbReference type="PANTHER" id="PTHR47019:SF1">
    <property type="entry name" value="LIPID II FLIPPASE MURJ"/>
    <property type="match status" value="1"/>
</dbReference>
<evidence type="ECO:0000256" key="8">
    <source>
        <dbReference type="SAM" id="Phobius"/>
    </source>
</evidence>
<reference evidence="9 10" key="1">
    <citation type="submission" date="2018-12" db="EMBL/GenBank/DDBJ databases">
        <title>Draft genome sequence of Embleya hyalina NBRC 13850T.</title>
        <authorList>
            <person name="Komaki H."/>
            <person name="Hosoyama A."/>
            <person name="Kimura A."/>
            <person name="Ichikawa N."/>
            <person name="Tamura T."/>
        </authorList>
    </citation>
    <scope>NUCLEOTIDE SEQUENCE [LARGE SCALE GENOMIC DNA]</scope>
    <source>
        <strain evidence="9 10">NBRC 13850</strain>
    </source>
</reference>
<evidence type="ECO:0000256" key="4">
    <source>
        <dbReference type="ARBA" id="ARBA00022960"/>
    </source>
</evidence>
<keyword evidence="4" id="KW-0133">Cell shape</keyword>
<accession>A0A401Z115</accession>